<gene>
    <name evidence="1" type="ORF">JR347_04745</name>
</gene>
<evidence type="ECO:0000313" key="1">
    <source>
        <dbReference type="EMBL" id="QSE98389.1"/>
    </source>
</evidence>
<name>A0A974WI85_9BACT</name>
<proteinExistence type="predicted"/>
<reference evidence="1" key="1">
    <citation type="submission" date="2021-02" db="EMBL/GenBank/DDBJ databases">
        <title>Fulvivirga sp. S481 isolated from sea water.</title>
        <authorList>
            <person name="Bae S.S."/>
            <person name="Baek K."/>
        </authorList>
    </citation>
    <scope>NUCLEOTIDE SEQUENCE</scope>
    <source>
        <strain evidence="1">S481</strain>
    </source>
</reference>
<accession>A0A974WI85</accession>
<organism evidence="1 2">
    <name type="scientific">Fulvivirga lutea</name>
    <dbReference type="NCBI Taxonomy" id="2810512"/>
    <lineage>
        <taxon>Bacteria</taxon>
        <taxon>Pseudomonadati</taxon>
        <taxon>Bacteroidota</taxon>
        <taxon>Cytophagia</taxon>
        <taxon>Cytophagales</taxon>
        <taxon>Fulvivirgaceae</taxon>
        <taxon>Fulvivirga</taxon>
    </lineage>
</organism>
<sequence length="150" mass="16511">MTINSFLSIIVLSLILISYSGCEEDTSDIPLPFTDFPDISINLTLPEYQDLRTAGYIYIEGGVRGIIIYKESDTNYIAYERNCSFEPNSACATVDVHSSGFYMVDTCCGSNYNFPDAIPTTGPARSPLRIYETSLSGSTLTIRDESANGR</sequence>
<dbReference type="AlphaFoldDB" id="A0A974WI85"/>
<dbReference type="InterPro" id="IPR036922">
    <property type="entry name" value="Rieske_2Fe-2S_sf"/>
</dbReference>
<dbReference type="Proteomes" id="UP000662783">
    <property type="component" value="Chromosome"/>
</dbReference>
<dbReference type="EMBL" id="CP070608">
    <property type="protein sequence ID" value="QSE98389.1"/>
    <property type="molecule type" value="Genomic_DNA"/>
</dbReference>
<dbReference type="KEGG" id="fuv:JR347_04745"/>
<keyword evidence="2" id="KW-1185">Reference proteome</keyword>
<dbReference type="Gene3D" id="2.102.10.10">
    <property type="entry name" value="Rieske [2Fe-2S] iron-sulphur domain"/>
    <property type="match status" value="1"/>
</dbReference>
<protein>
    <recommendedName>
        <fullName evidence="3">Rieske domain-containing protein</fullName>
    </recommendedName>
</protein>
<evidence type="ECO:0000313" key="2">
    <source>
        <dbReference type="Proteomes" id="UP000662783"/>
    </source>
</evidence>
<evidence type="ECO:0008006" key="3">
    <source>
        <dbReference type="Google" id="ProtNLM"/>
    </source>
</evidence>
<dbReference type="RefSeq" id="WP_205722903.1">
    <property type="nucleotide sequence ID" value="NZ_CP070608.1"/>
</dbReference>
<dbReference type="GO" id="GO:0051537">
    <property type="term" value="F:2 iron, 2 sulfur cluster binding"/>
    <property type="evidence" value="ECO:0007669"/>
    <property type="project" value="InterPro"/>
</dbReference>